<dbReference type="SUPFAM" id="SSF55144">
    <property type="entry name" value="LigT-like"/>
    <property type="match status" value="1"/>
</dbReference>
<dbReference type="EMBL" id="JACHEH010000006">
    <property type="protein sequence ID" value="MBB6169175.1"/>
    <property type="molecule type" value="Genomic_DNA"/>
</dbReference>
<dbReference type="RefSeq" id="WP_183335495.1">
    <property type="nucleotide sequence ID" value="NZ_BMHX01000006.1"/>
</dbReference>
<evidence type="ECO:0000256" key="1">
    <source>
        <dbReference type="ARBA" id="ARBA00022801"/>
    </source>
</evidence>
<proteinExistence type="inferred from homology"/>
<gene>
    <name evidence="4" type="ORF">HNQ73_002812</name>
</gene>
<accession>A0A841KA60</accession>
<comment type="similarity">
    <text evidence="2">Belongs to the 2H phosphoesterase superfamily. ThpR family.</text>
</comment>
<dbReference type="GO" id="GO:0016874">
    <property type="term" value="F:ligase activity"/>
    <property type="evidence" value="ECO:0007669"/>
    <property type="project" value="UniProtKB-KW"/>
</dbReference>
<dbReference type="InterPro" id="IPR014051">
    <property type="entry name" value="Phosphoesterase_HXTX"/>
</dbReference>
<dbReference type="NCBIfam" id="TIGR02258">
    <property type="entry name" value="2_5_ligase"/>
    <property type="match status" value="1"/>
</dbReference>
<evidence type="ECO:0000313" key="5">
    <source>
        <dbReference type="Proteomes" id="UP000588017"/>
    </source>
</evidence>
<evidence type="ECO:0000313" key="4">
    <source>
        <dbReference type="EMBL" id="MBB6169175.1"/>
    </source>
</evidence>
<dbReference type="Proteomes" id="UP000588017">
    <property type="component" value="Unassembled WGS sequence"/>
</dbReference>
<feature type="domain" description="Phosphoesterase HXTX" evidence="3">
    <location>
        <begin position="8"/>
        <end position="82"/>
    </location>
</feature>
<dbReference type="Pfam" id="PF02834">
    <property type="entry name" value="LigT_PEase"/>
    <property type="match status" value="2"/>
</dbReference>
<dbReference type="GO" id="GO:0004113">
    <property type="term" value="F:2',3'-cyclic-nucleotide 3'-phosphodiesterase activity"/>
    <property type="evidence" value="ECO:0007669"/>
    <property type="project" value="InterPro"/>
</dbReference>
<dbReference type="InterPro" id="IPR004175">
    <property type="entry name" value="RNA_CPDase"/>
</dbReference>
<keyword evidence="4" id="KW-0436">Ligase</keyword>
<dbReference type="GO" id="GO:0008664">
    <property type="term" value="F:RNA 2',3'-cyclic 3'-phosphodiesterase activity"/>
    <property type="evidence" value="ECO:0007669"/>
    <property type="project" value="UniProtKB-EC"/>
</dbReference>
<feature type="short sequence motif" description="HXTX 1" evidence="2">
    <location>
        <begin position="37"/>
        <end position="40"/>
    </location>
</feature>
<feature type="short sequence motif" description="HXTX 2" evidence="2">
    <location>
        <begin position="120"/>
        <end position="123"/>
    </location>
</feature>
<comment type="catalytic activity">
    <reaction evidence="2">
        <text>a 3'-end 2',3'-cyclophospho-ribonucleotide-RNA + H2O = a 3'-end 2'-phospho-ribonucleotide-RNA + H(+)</text>
        <dbReference type="Rhea" id="RHEA:11828"/>
        <dbReference type="Rhea" id="RHEA-COMP:10464"/>
        <dbReference type="Rhea" id="RHEA-COMP:17353"/>
        <dbReference type="ChEBI" id="CHEBI:15377"/>
        <dbReference type="ChEBI" id="CHEBI:15378"/>
        <dbReference type="ChEBI" id="CHEBI:83064"/>
        <dbReference type="ChEBI" id="CHEBI:173113"/>
        <dbReference type="EC" id="3.1.4.58"/>
    </reaction>
</comment>
<feature type="active site" description="Proton donor" evidence="2">
    <location>
        <position position="37"/>
    </location>
</feature>
<feature type="domain" description="Phosphoesterase HXTX" evidence="3">
    <location>
        <begin position="92"/>
        <end position="166"/>
    </location>
</feature>
<dbReference type="Gene3D" id="3.90.1140.10">
    <property type="entry name" value="Cyclic phosphodiesterase"/>
    <property type="match status" value="1"/>
</dbReference>
<protein>
    <recommendedName>
        <fullName evidence="2">RNA 2',3'-cyclic phosphodiesterase</fullName>
        <shortName evidence="2">RNA 2',3'-CPDase</shortName>
        <ecNumber evidence="2">3.1.4.58</ecNumber>
    </recommendedName>
</protein>
<name>A0A841KA60_9HYPH</name>
<dbReference type="AlphaFoldDB" id="A0A841KA60"/>
<dbReference type="HAMAP" id="MF_01940">
    <property type="entry name" value="RNA_CPDase"/>
    <property type="match status" value="1"/>
</dbReference>
<comment type="caution">
    <text evidence="4">The sequence shown here is derived from an EMBL/GenBank/DDBJ whole genome shotgun (WGS) entry which is preliminary data.</text>
</comment>
<reference evidence="4 5" key="1">
    <citation type="submission" date="2020-08" db="EMBL/GenBank/DDBJ databases">
        <title>Genomic Encyclopedia of Type Strains, Phase IV (KMG-IV): sequencing the most valuable type-strain genomes for metagenomic binning, comparative biology and taxonomic classification.</title>
        <authorList>
            <person name="Goeker M."/>
        </authorList>
    </citation>
    <scope>NUCLEOTIDE SEQUENCE [LARGE SCALE GENOMIC DNA]</scope>
    <source>
        <strain evidence="4 5">DSM 101465</strain>
    </source>
</reference>
<organism evidence="4 5">
    <name type="scientific">Chelatococcus composti</name>
    <dbReference type="NCBI Taxonomy" id="1743235"/>
    <lineage>
        <taxon>Bacteria</taxon>
        <taxon>Pseudomonadati</taxon>
        <taxon>Pseudomonadota</taxon>
        <taxon>Alphaproteobacteria</taxon>
        <taxon>Hyphomicrobiales</taxon>
        <taxon>Chelatococcaceae</taxon>
        <taxon>Chelatococcus</taxon>
    </lineage>
</organism>
<dbReference type="PANTHER" id="PTHR35561:SF1">
    <property type="entry name" value="RNA 2',3'-CYCLIC PHOSPHODIESTERASE"/>
    <property type="match status" value="1"/>
</dbReference>
<comment type="function">
    <text evidence="2">Hydrolyzes RNA 2',3'-cyclic phosphodiester to an RNA 2'-phosphomonoester.</text>
</comment>
<keyword evidence="1 2" id="KW-0378">Hydrolase</keyword>
<sequence length="191" mass="20927">MPRLFTGLEIPADIAEALARYRGGLHGARWIDVENYHITLRFIGDVDATTAADIVDSLADIDRPPVTVTLDRLDSFGGGRPRSIFARVRPDPALLELQADHERCMRRVGLPPETRKFTPHVTLARLRDASPLDVADYFAGHGAFPPLTFTAERFVLFSSRASVGGGPYVVEAAYALSRHPYMSGRRLAAGA</sequence>
<evidence type="ECO:0000256" key="2">
    <source>
        <dbReference type="HAMAP-Rule" id="MF_01940"/>
    </source>
</evidence>
<evidence type="ECO:0000259" key="3">
    <source>
        <dbReference type="Pfam" id="PF02834"/>
    </source>
</evidence>
<dbReference type="EC" id="3.1.4.58" evidence="2"/>
<dbReference type="InterPro" id="IPR009097">
    <property type="entry name" value="Cyclic_Pdiesterase"/>
</dbReference>
<keyword evidence="5" id="KW-1185">Reference proteome</keyword>
<feature type="active site" description="Proton acceptor" evidence="2">
    <location>
        <position position="120"/>
    </location>
</feature>
<dbReference type="PANTHER" id="PTHR35561">
    <property type="entry name" value="RNA 2',3'-CYCLIC PHOSPHODIESTERASE"/>
    <property type="match status" value="1"/>
</dbReference>